<dbReference type="EMBL" id="CP019343">
    <property type="protein sequence ID" value="ARN75951.1"/>
    <property type="molecule type" value="Genomic_DNA"/>
</dbReference>
<reference evidence="1 2" key="1">
    <citation type="submission" date="2016-11" db="EMBL/GenBank/DDBJ databases">
        <title>Trade-off between light-utilization and light-protection in marine flavobacteria.</title>
        <authorList>
            <person name="Kumagai Y."/>
        </authorList>
    </citation>
    <scope>NUCLEOTIDE SEQUENCE [LARGE SCALE GENOMIC DNA]</scope>
    <source>
        <strain evidence="1 2">NBRC 107125</strain>
    </source>
</reference>
<dbReference type="Proteomes" id="UP000193450">
    <property type="component" value="Chromosome"/>
</dbReference>
<name>A0A1X9NFJ5_9GAMM</name>
<evidence type="ECO:0000313" key="2">
    <source>
        <dbReference type="Proteomes" id="UP000193450"/>
    </source>
</evidence>
<organism evidence="1 2">
    <name type="scientific">Oceanicoccus sagamiensis</name>
    <dbReference type="NCBI Taxonomy" id="716816"/>
    <lineage>
        <taxon>Bacteria</taxon>
        <taxon>Pseudomonadati</taxon>
        <taxon>Pseudomonadota</taxon>
        <taxon>Gammaproteobacteria</taxon>
        <taxon>Cellvibrionales</taxon>
        <taxon>Spongiibacteraceae</taxon>
        <taxon>Oceanicoccus</taxon>
    </lineage>
</organism>
<dbReference type="STRING" id="716816.BST96_18730"/>
<sequence>MNQGISSDAVVFLEDNGTIVVKEMLYPEFEAILDHVVGIEEFKSSTSKAAFLRINSQLQITAAVFFTLDFDASGYVDKSWNIPLQHLVDTAGPGLI</sequence>
<dbReference type="AlphaFoldDB" id="A0A1X9NFJ5"/>
<accession>A0A1X9NFJ5</accession>
<dbReference type="OrthoDB" id="6189582at2"/>
<proteinExistence type="predicted"/>
<evidence type="ECO:0000313" key="1">
    <source>
        <dbReference type="EMBL" id="ARN75951.1"/>
    </source>
</evidence>
<gene>
    <name evidence="1" type="ORF">BST96_18730</name>
</gene>
<dbReference type="RefSeq" id="WP_085760150.1">
    <property type="nucleotide sequence ID" value="NZ_CP019343.1"/>
</dbReference>
<protein>
    <submittedName>
        <fullName evidence="1">Uncharacterized protein</fullName>
    </submittedName>
</protein>
<dbReference type="KEGG" id="osg:BST96_18730"/>
<keyword evidence="2" id="KW-1185">Reference proteome</keyword>